<reference evidence="2 3" key="1">
    <citation type="journal article" date="2013" name="Genome Announc.">
        <title>Genome Sequence of Rhizobium lupini HPC(L) Isolated from Saline Desert Soil, Kutch (Gujarat).</title>
        <authorList>
            <person name="Agarwal L."/>
            <person name="Purohit H.J."/>
        </authorList>
    </citation>
    <scope>NUCLEOTIDE SEQUENCE [LARGE SCALE GENOMIC DNA]</scope>
    <source>
        <strain evidence="3">HPC(L)</strain>
    </source>
</reference>
<feature type="compositionally biased region" description="Basic and acidic residues" evidence="1">
    <location>
        <begin position="44"/>
        <end position="63"/>
    </location>
</feature>
<dbReference type="EMBL" id="AMQQ01000004">
    <property type="protein sequence ID" value="EKJ97213.1"/>
    <property type="molecule type" value="Genomic_DNA"/>
</dbReference>
<gene>
    <name evidence="2" type="ORF">C241_02904</name>
</gene>
<evidence type="ECO:0000313" key="2">
    <source>
        <dbReference type="EMBL" id="EKJ97213.1"/>
    </source>
</evidence>
<feature type="region of interest" description="Disordered" evidence="1">
    <location>
        <begin position="40"/>
        <end position="63"/>
    </location>
</feature>
<comment type="caution">
    <text evidence="2">The sequence shown here is derived from an EMBL/GenBank/DDBJ whole genome shotgun (WGS) entry which is preliminary data.</text>
</comment>
<proteinExistence type="predicted"/>
<protein>
    <submittedName>
        <fullName evidence="2">Uncharacterized protein</fullName>
    </submittedName>
</protein>
<evidence type="ECO:0000313" key="3">
    <source>
        <dbReference type="Proteomes" id="UP000017668"/>
    </source>
</evidence>
<name>A0ABP2RYF7_RHILU</name>
<organism evidence="2 3">
    <name type="scientific">Bradyrhizobium lupini HPC(L)</name>
    <dbReference type="NCBI Taxonomy" id="1229491"/>
    <lineage>
        <taxon>Bacteria</taxon>
        <taxon>Pseudomonadati</taxon>
        <taxon>Pseudomonadota</taxon>
        <taxon>Alphaproteobacteria</taxon>
        <taxon>Hyphomicrobiales</taxon>
        <taxon>Nitrobacteraceae</taxon>
        <taxon>Bradyrhizobium</taxon>
    </lineage>
</organism>
<sequence length="63" mass="7110">MTMWLRFHEPFDWRQPGFTIAYKAGLYNVTRKCAAAAIAAKAAEPTKDRPNAKTQEGGRRLAE</sequence>
<accession>A0ABP2RYF7</accession>
<dbReference type="Proteomes" id="UP000017668">
    <property type="component" value="Unassembled WGS sequence"/>
</dbReference>
<evidence type="ECO:0000256" key="1">
    <source>
        <dbReference type="SAM" id="MobiDB-lite"/>
    </source>
</evidence>
<keyword evidence="3" id="KW-1185">Reference proteome</keyword>